<feature type="compositionally biased region" description="Low complexity" evidence="1">
    <location>
        <begin position="499"/>
        <end position="508"/>
    </location>
</feature>
<feature type="compositionally biased region" description="Low complexity" evidence="1">
    <location>
        <begin position="202"/>
        <end position="221"/>
    </location>
</feature>
<accession>A0A9W8CHL1</accession>
<comment type="caution">
    <text evidence="3">The sequence shown here is derived from an EMBL/GenBank/DDBJ whole genome shotgun (WGS) entry which is preliminary data.</text>
</comment>
<dbReference type="EMBL" id="JANBOH010000186">
    <property type="protein sequence ID" value="KAJ1644191.1"/>
    <property type="molecule type" value="Genomic_DNA"/>
</dbReference>
<feature type="region of interest" description="Disordered" evidence="1">
    <location>
        <begin position="246"/>
        <end position="274"/>
    </location>
</feature>
<evidence type="ECO:0000256" key="1">
    <source>
        <dbReference type="SAM" id="MobiDB-lite"/>
    </source>
</evidence>
<feature type="compositionally biased region" description="Low complexity" evidence="1">
    <location>
        <begin position="246"/>
        <end position="267"/>
    </location>
</feature>
<feature type="compositionally biased region" description="Polar residues" evidence="1">
    <location>
        <begin position="566"/>
        <end position="609"/>
    </location>
</feature>
<dbReference type="Gene3D" id="3.40.50.1820">
    <property type="entry name" value="alpha/beta hydrolase"/>
    <property type="match status" value="2"/>
</dbReference>
<evidence type="ECO:0000313" key="3">
    <source>
        <dbReference type="EMBL" id="KAJ1644191.1"/>
    </source>
</evidence>
<dbReference type="PANTHER" id="PTHR43433">
    <property type="entry name" value="HYDROLASE, ALPHA/BETA FOLD FAMILY PROTEIN"/>
    <property type="match status" value="1"/>
</dbReference>
<dbReference type="Pfam" id="PF00561">
    <property type="entry name" value="Abhydrolase_1"/>
    <property type="match status" value="1"/>
</dbReference>
<feature type="compositionally biased region" description="Low complexity" evidence="1">
    <location>
        <begin position="544"/>
        <end position="553"/>
    </location>
</feature>
<gene>
    <name evidence="3" type="ORF">LPJ64_004103</name>
</gene>
<feature type="domain" description="AB hydrolase-1" evidence="2">
    <location>
        <begin position="336"/>
        <end position="694"/>
    </location>
</feature>
<evidence type="ECO:0000313" key="4">
    <source>
        <dbReference type="Proteomes" id="UP001145021"/>
    </source>
</evidence>
<dbReference type="PANTHER" id="PTHR43433:SF5">
    <property type="entry name" value="AB HYDROLASE-1 DOMAIN-CONTAINING PROTEIN"/>
    <property type="match status" value="1"/>
</dbReference>
<name>A0A9W8CHL1_9FUNG</name>
<dbReference type="InterPro" id="IPR050471">
    <property type="entry name" value="AB_hydrolase"/>
</dbReference>
<feature type="region of interest" description="Disordered" evidence="1">
    <location>
        <begin position="544"/>
        <end position="613"/>
    </location>
</feature>
<dbReference type="InterPro" id="IPR029058">
    <property type="entry name" value="AB_hydrolase_fold"/>
</dbReference>
<feature type="region of interest" description="Disordered" evidence="1">
    <location>
        <begin position="494"/>
        <end position="515"/>
    </location>
</feature>
<proteinExistence type="predicted"/>
<evidence type="ECO:0000259" key="2">
    <source>
        <dbReference type="Pfam" id="PF00561"/>
    </source>
</evidence>
<organism evidence="3 4">
    <name type="scientific">Coemansia asiatica</name>
    <dbReference type="NCBI Taxonomy" id="1052880"/>
    <lineage>
        <taxon>Eukaryota</taxon>
        <taxon>Fungi</taxon>
        <taxon>Fungi incertae sedis</taxon>
        <taxon>Zoopagomycota</taxon>
        <taxon>Kickxellomycotina</taxon>
        <taxon>Kickxellomycetes</taxon>
        <taxon>Kickxellales</taxon>
        <taxon>Kickxellaceae</taxon>
        <taxon>Coemansia</taxon>
    </lineage>
</organism>
<feature type="region of interest" description="Disordered" evidence="1">
    <location>
        <begin position="66"/>
        <end position="103"/>
    </location>
</feature>
<protein>
    <recommendedName>
        <fullName evidence="2">AB hydrolase-1 domain-containing protein</fullName>
    </recommendedName>
</protein>
<feature type="compositionally biased region" description="Basic and acidic residues" evidence="1">
    <location>
        <begin position="75"/>
        <end position="86"/>
    </location>
</feature>
<dbReference type="InterPro" id="IPR000073">
    <property type="entry name" value="AB_hydrolase_1"/>
</dbReference>
<feature type="region of interest" description="Disordered" evidence="1">
    <location>
        <begin position="807"/>
        <end position="834"/>
    </location>
</feature>
<sequence length="860" mass="95004">MPAVDIFNWFKRKSSATTEFRCRLCKGPSRDSIKQSKARQAAADCDDIETGFILLYSGGTCNRNQMAVSQQSPSDDSRDSNDERRGQRAKTFSAAVQPASSHISTMTHSLRRTLTASLSSFIPSKTHNAPEPAAEPVVELNVESVEESVVEESVAVPIRITRSATCRSAENIAASLESLGGKHTVNVPSPLVSGFSPQSTRSTKSSGPALSSGSSLSPESMPDSDRQQQPAPRSLLNMLSFVSLLSSKPSPASPRMSSPRTPTSPFSLFAKATPPRDSRLREKVRFMVAEYMEMTDRQTQGFIDCSMVRRRLGVGPRKLEKRELYYEVFGSGPKRLFLIMGMIGSTMYWRLQTRYFSSLGDYTICVFDNCGSGKSTIAPGPYRISQLAKDAYRVLGHLGWSQNIHVVGISLGGMIAQEMCLQNNDDGPVPRFASVAFVDTWHSAALALPTAREVTFAFKGMSAFGTDPRHLIDLVFSREWVASTFHDAVKEARKRDLDNNGSTRSTSRSESDELLPTNKQVMLGLFQAIEAELHMFRAASSNAASKANTSQSSPGLGDDSIEPTPELSSPATKLQQTNQSPVHHSASASAMQPRYSPSNKEKSQLQPALTTPMPATVRRREVSGDLHQFMACLGHRLSAQRVRLIHQLNKKTRFLVIHGEKDRVIRPICGRSLAKLLECPIVWIKNAGHMPPIDAHCTFNLILRAFTSNEKWLNDLPDHINIVPAPWDDQVKVRRWISNENLKSSVDLSADNRRLSFSVSPSPTVNNALLGFERKRRDSKLLHLHLSGPLDHELLIVDETHAELAGRIIPPNSSPQINPDDVSSRNTPSLSPDTLGHQRKLVLYGALVDAPFRIRRYDKL</sequence>
<feature type="region of interest" description="Disordered" evidence="1">
    <location>
        <begin position="190"/>
        <end position="230"/>
    </location>
</feature>
<reference evidence="3" key="1">
    <citation type="submission" date="2022-07" db="EMBL/GenBank/DDBJ databases">
        <title>Phylogenomic reconstructions and comparative analyses of Kickxellomycotina fungi.</title>
        <authorList>
            <person name="Reynolds N.K."/>
            <person name="Stajich J.E."/>
            <person name="Barry K."/>
            <person name="Grigoriev I.V."/>
            <person name="Crous P."/>
            <person name="Smith M.E."/>
        </authorList>
    </citation>
    <scope>NUCLEOTIDE SEQUENCE</scope>
    <source>
        <strain evidence="3">NBRC 105413</strain>
    </source>
</reference>
<dbReference type="AlphaFoldDB" id="A0A9W8CHL1"/>
<dbReference type="Proteomes" id="UP001145021">
    <property type="component" value="Unassembled WGS sequence"/>
</dbReference>
<feature type="compositionally biased region" description="Low complexity" evidence="1">
    <location>
        <begin position="808"/>
        <end position="819"/>
    </location>
</feature>
<dbReference type="SUPFAM" id="SSF53474">
    <property type="entry name" value="alpha/beta-Hydrolases"/>
    <property type="match status" value="1"/>
</dbReference>
<keyword evidence="4" id="KW-1185">Reference proteome</keyword>